<organism evidence="1">
    <name type="scientific">marine sediment metagenome</name>
    <dbReference type="NCBI Taxonomy" id="412755"/>
    <lineage>
        <taxon>unclassified sequences</taxon>
        <taxon>metagenomes</taxon>
        <taxon>ecological metagenomes</taxon>
    </lineage>
</organism>
<feature type="non-terminal residue" evidence="1">
    <location>
        <position position="1"/>
    </location>
</feature>
<evidence type="ECO:0000313" key="1">
    <source>
        <dbReference type="EMBL" id="KKK90561.1"/>
    </source>
</evidence>
<protein>
    <submittedName>
        <fullName evidence="1">Uncharacterized protein</fullName>
    </submittedName>
</protein>
<gene>
    <name evidence="1" type="ORF">LCGC14_2721750</name>
</gene>
<accession>A0A0F9C1M4</accession>
<reference evidence="1" key="1">
    <citation type="journal article" date="2015" name="Nature">
        <title>Complex archaea that bridge the gap between prokaryotes and eukaryotes.</title>
        <authorList>
            <person name="Spang A."/>
            <person name="Saw J.H."/>
            <person name="Jorgensen S.L."/>
            <person name="Zaremba-Niedzwiedzka K."/>
            <person name="Martijn J."/>
            <person name="Lind A.E."/>
            <person name="van Eijk R."/>
            <person name="Schleper C."/>
            <person name="Guy L."/>
            <person name="Ettema T.J."/>
        </authorList>
    </citation>
    <scope>NUCLEOTIDE SEQUENCE</scope>
</reference>
<dbReference type="AlphaFoldDB" id="A0A0F9C1M4"/>
<comment type="caution">
    <text evidence="1">The sequence shown here is derived from an EMBL/GenBank/DDBJ whole genome shotgun (WGS) entry which is preliminary data.</text>
</comment>
<name>A0A0F9C1M4_9ZZZZ</name>
<sequence length="85" mass="9595">KGFHVCFGKPEAHHVRRGTDGALGIKPSDSFTVPVCSTAHREIHDKGEERFGQEYDINLLGEANKLWRMSPSGIHYRMEMEKVNG</sequence>
<dbReference type="EMBL" id="LAZR01049045">
    <property type="protein sequence ID" value="KKK90561.1"/>
    <property type="molecule type" value="Genomic_DNA"/>
</dbReference>
<proteinExistence type="predicted"/>